<keyword evidence="3" id="KW-0067">ATP-binding</keyword>
<dbReference type="Pfam" id="PF07478">
    <property type="entry name" value="Dala_Dala_lig_C"/>
    <property type="match status" value="1"/>
</dbReference>
<keyword evidence="2" id="KW-0436">Ligase</keyword>
<gene>
    <name evidence="5" type="ORF">OV287_03595</name>
</gene>
<comment type="similarity">
    <text evidence="1">Belongs to the D-alanine--D-alanine ligase family.</text>
</comment>
<evidence type="ECO:0000313" key="5">
    <source>
        <dbReference type="EMBL" id="MCY1073558.1"/>
    </source>
</evidence>
<comment type="caution">
    <text evidence="5">The sequence shown here is derived from an EMBL/GenBank/DDBJ whole genome shotgun (WGS) entry which is preliminary data.</text>
</comment>
<evidence type="ECO:0000256" key="2">
    <source>
        <dbReference type="ARBA" id="ARBA00022598"/>
    </source>
</evidence>
<dbReference type="SUPFAM" id="SSF56059">
    <property type="entry name" value="Glutathione synthetase ATP-binding domain-like"/>
    <property type="match status" value="1"/>
</dbReference>
<sequence length="327" mass="36370">MRICVLLSPYDEEGASPLTGLDPTLNPERWLQGHEVDTVLVRKGSAAAQLQELAGKGYDVFLNLCDGSWYEGVAGVEVVEELERLGLPFTGTSSRLYTLTKEQMKQAAAELGVATPAFVFAQSDEDIERAARTLRFPLIVKHFDGCGSLGMTQASCVREPGQLMAQARQMIAQAGRALLEEFIEGEEYTVLVAENPEEPGTPLVFTPVACVFPPGETFKHFELKWQSYEGIGWQPCKDMVLAARLQELTRRVFVGIQGVSYSRCDFRVDARGEPWFLEINTNCGIFYPPSQEGSADMILKHDPIGHKGFAEHILRCAIVRRQRQSHM</sequence>
<dbReference type="InterPro" id="IPR013815">
    <property type="entry name" value="ATP_grasp_subdomain_1"/>
</dbReference>
<dbReference type="PANTHER" id="PTHR23132:SF23">
    <property type="entry name" value="D-ALANINE--D-ALANINE LIGASE B"/>
    <property type="match status" value="1"/>
</dbReference>
<keyword evidence="3" id="KW-0547">Nucleotide-binding</keyword>
<accession>A0ABT3ZVX8</accession>
<keyword evidence="6" id="KW-1185">Reference proteome</keyword>
<feature type="domain" description="ATP-grasp" evidence="4">
    <location>
        <begin position="105"/>
        <end position="318"/>
    </location>
</feature>
<dbReference type="InterPro" id="IPR011761">
    <property type="entry name" value="ATP-grasp"/>
</dbReference>
<organism evidence="5 6">
    <name type="scientific">Archangium lansingense</name>
    <dbReference type="NCBI Taxonomy" id="2995310"/>
    <lineage>
        <taxon>Bacteria</taxon>
        <taxon>Pseudomonadati</taxon>
        <taxon>Myxococcota</taxon>
        <taxon>Myxococcia</taxon>
        <taxon>Myxococcales</taxon>
        <taxon>Cystobacterineae</taxon>
        <taxon>Archangiaceae</taxon>
        <taxon>Archangium</taxon>
    </lineage>
</organism>
<dbReference type="PANTHER" id="PTHR23132">
    <property type="entry name" value="D-ALANINE--D-ALANINE LIGASE"/>
    <property type="match status" value="1"/>
</dbReference>
<name>A0ABT3ZVX8_9BACT</name>
<evidence type="ECO:0000256" key="1">
    <source>
        <dbReference type="ARBA" id="ARBA00010871"/>
    </source>
</evidence>
<protein>
    <submittedName>
        <fullName evidence="5">ATP-grasp domain-containing protein</fullName>
    </submittedName>
</protein>
<evidence type="ECO:0000256" key="3">
    <source>
        <dbReference type="PROSITE-ProRule" id="PRU00409"/>
    </source>
</evidence>
<dbReference type="Gene3D" id="3.30.470.20">
    <property type="entry name" value="ATP-grasp fold, B domain"/>
    <property type="match status" value="1"/>
</dbReference>
<dbReference type="EMBL" id="JAPNKA010000001">
    <property type="protein sequence ID" value="MCY1073558.1"/>
    <property type="molecule type" value="Genomic_DNA"/>
</dbReference>
<dbReference type="Gene3D" id="3.30.1490.20">
    <property type="entry name" value="ATP-grasp fold, A domain"/>
    <property type="match status" value="1"/>
</dbReference>
<reference evidence="5 6" key="1">
    <citation type="submission" date="2022-11" db="EMBL/GenBank/DDBJ databases">
        <title>Minimal conservation of predation-associated metabolite biosynthetic gene clusters underscores biosynthetic potential of Myxococcota including descriptions for ten novel species: Archangium lansinium sp. nov., Myxococcus landrumus sp. nov., Nannocystis bai.</title>
        <authorList>
            <person name="Ahearne A."/>
            <person name="Stevens C."/>
            <person name="Phillips K."/>
        </authorList>
    </citation>
    <scope>NUCLEOTIDE SEQUENCE [LARGE SCALE GENOMIC DNA]</scope>
    <source>
        <strain evidence="5 6">MIWBW</strain>
    </source>
</reference>
<evidence type="ECO:0000259" key="4">
    <source>
        <dbReference type="PROSITE" id="PS50975"/>
    </source>
</evidence>
<dbReference type="Proteomes" id="UP001207654">
    <property type="component" value="Unassembled WGS sequence"/>
</dbReference>
<dbReference type="PROSITE" id="PS50975">
    <property type="entry name" value="ATP_GRASP"/>
    <property type="match status" value="1"/>
</dbReference>
<evidence type="ECO:0000313" key="6">
    <source>
        <dbReference type="Proteomes" id="UP001207654"/>
    </source>
</evidence>
<dbReference type="RefSeq" id="WP_267532559.1">
    <property type="nucleotide sequence ID" value="NZ_JAPNKA010000001.1"/>
</dbReference>
<proteinExistence type="inferred from homology"/>
<dbReference type="InterPro" id="IPR011095">
    <property type="entry name" value="Dala_Dala_lig_C"/>
</dbReference>